<organism evidence="2 3">
    <name type="scientific">Ophiostoma piceae (strain UAMH 11346)</name>
    <name type="common">Sap stain fungus</name>
    <dbReference type="NCBI Taxonomy" id="1262450"/>
    <lineage>
        <taxon>Eukaryota</taxon>
        <taxon>Fungi</taxon>
        <taxon>Dikarya</taxon>
        <taxon>Ascomycota</taxon>
        <taxon>Pezizomycotina</taxon>
        <taxon>Sordariomycetes</taxon>
        <taxon>Sordariomycetidae</taxon>
        <taxon>Ophiostomatales</taxon>
        <taxon>Ophiostomataceae</taxon>
        <taxon>Ophiostoma</taxon>
    </lineage>
</organism>
<dbReference type="VEuPathDB" id="FungiDB:F503_05818"/>
<evidence type="ECO:0000313" key="3">
    <source>
        <dbReference type="Proteomes" id="UP000016923"/>
    </source>
</evidence>
<dbReference type="Proteomes" id="UP000016923">
    <property type="component" value="Unassembled WGS sequence"/>
</dbReference>
<protein>
    <submittedName>
        <fullName evidence="2">Uncharacterized protein</fullName>
    </submittedName>
</protein>
<gene>
    <name evidence="2" type="ORF">F503_05818</name>
</gene>
<dbReference type="EMBL" id="KE148146">
    <property type="protein sequence ID" value="EPE10723.1"/>
    <property type="molecule type" value="Genomic_DNA"/>
</dbReference>
<feature type="compositionally biased region" description="Acidic residues" evidence="1">
    <location>
        <begin position="128"/>
        <end position="141"/>
    </location>
</feature>
<dbReference type="AlphaFoldDB" id="S3CVK8"/>
<dbReference type="HOGENOM" id="CLU_1825846_0_0_1"/>
<keyword evidence="3" id="KW-1185">Reference proteome</keyword>
<reference evidence="2 3" key="1">
    <citation type="journal article" date="2013" name="BMC Genomics">
        <title>The genome and transcriptome of the pine saprophyte Ophiostoma piceae, and a comparison with the bark beetle-associated pine pathogen Grosmannia clavigera.</title>
        <authorList>
            <person name="Haridas S."/>
            <person name="Wang Y."/>
            <person name="Lim L."/>
            <person name="Massoumi Alamouti S."/>
            <person name="Jackman S."/>
            <person name="Docking R."/>
            <person name="Robertson G."/>
            <person name="Birol I."/>
            <person name="Bohlmann J."/>
            <person name="Breuil C."/>
        </authorList>
    </citation>
    <scope>NUCLEOTIDE SEQUENCE [LARGE SCALE GENOMIC DNA]</scope>
    <source>
        <strain evidence="2 3">UAMH 11346</strain>
    </source>
</reference>
<sequence>MSAPPKDVDPSKLTERETRFFICAIQSLRGGEQRIDYDRLSSAIGTTPKGSMNTWCNLKKKFELSFGSASSAGAASTKAPAKPRKRKAAAQLVKAEAAGSEANECVASAAKGSKKAKTAKTAKTASDESTDEDYKEEDDSV</sequence>
<feature type="compositionally biased region" description="Low complexity" evidence="1">
    <location>
        <begin position="71"/>
        <end position="80"/>
    </location>
</feature>
<dbReference type="STRING" id="1262450.S3CVK8"/>
<feature type="compositionally biased region" description="Low complexity" evidence="1">
    <location>
        <begin position="89"/>
        <end position="98"/>
    </location>
</feature>
<evidence type="ECO:0000256" key="1">
    <source>
        <dbReference type="SAM" id="MobiDB-lite"/>
    </source>
</evidence>
<evidence type="ECO:0000313" key="2">
    <source>
        <dbReference type="EMBL" id="EPE10723.1"/>
    </source>
</evidence>
<feature type="region of interest" description="Disordered" evidence="1">
    <location>
        <begin position="71"/>
        <end position="141"/>
    </location>
</feature>
<accession>S3CVK8</accession>
<name>S3CVK8_OPHP1</name>
<proteinExistence type="predicted"/>